<gene>
    <name evidence="4" type="ORF">CC85DRAFT_285653</name>
</gene>
<accession>A0A0J0XM95</accession>
<dbReference type="STRING" id="879819.A0A0J0XM95"/>
<dbReference type="InterPro" id="IPR006683">
    <property type="entry name" value="Thioestr_dom"/>
</dbReference>
<organism evidence="4 5">
    <name type="scientific">Cutaneotrichosporon oleaginosum</name>
    <dbReference type="NCBI Taxonomy" id="879819"/>
    <lineage>
        <taxon>Eukaryota</taxon>
        <taxon>Fungi</taxon>
        <taxon>Dikarya</taxon>
        <taxon>Basidiomycota</taxon>
        <taxon>Agaricomycotina</taxon>
        <taxon>Tremellomycetes</taxon>
        <taxon>Trichosporonales</taxon>
        <taxon>Trichosporonaceae</taxon>
        <taxon>Cutaneotrichosporon</taxon>
    </lineage>
</organism>
<dbReference type="PANTHER" id="PTHR21660">
    <property type="entry name" value="THIOESTERASE SUPERFAMILY MEMBER-RELATED"/>
    <property type="match status" value="1"/>
</dbReference>
<dbReference type="EMBL" id="KQ087207">
    <property type="protein sequence ID" value="KLT42250.1"/>
    <property type="molecule type" value="Genomic_DNA"/>
</dbReference>
<evidence type="ECO:0000313" key="5">
    <source>
        <dbReference type="Proteomes" id="UP000053611"/>
    </source>
</evidence>
<dbReference type="Proteomes" id="UP000053611">
    <property type="component" value="Unassembled WGS sequence"/>
</dbReference>
<evidence type="ECO:0000256" key="1">
    <source>
        <dbReference type="ARBA" id="ARBA00008324"/>
    </source>
</evidence>
<sequence>MPDMVPFDGEAAEMAVGFLQRTPFASSLHHAPKPEVMDPLPPINKRGGRTVGPDGWRTVYSVVVTEDMCNPLGNLHGGAAATLIDTVTSASNALLGTESFWGPPMLSGVTLTLDMLYYNACPVGTKAKLTVTVEHIGGSLANLRGELTDWETGKRFASGTHVKTWRDLRSKL</sequence>
<proteinExistence type="inferred from homology"/>
<evidence type="ECO:0000256" key="2">
    <source>
        <dbReference type="ARBA" id="ARBA00022801"/>
    </source>
</evidence>
<evidence type="ECO:0000313" key="4">
    <source>
        <dbReference type="EMBL" id="KLT42250.1"/>
    </source>
</evidence>
<dbReference type="InterPro" id="IPR029069">
    <property type="entry name" value="HotDog_dom_sf"/>
</dbReference>
<dbReference type="GeneID" id="28983798"/>
<keyword evidence="2" id="KW-0378">Hydrolase</keyword>
<feature type="domain" description="Thioesterase" evidence="3">
    <location>
        <begin position="73"/>
        <end position="149"/>
    </location>
</feature>
<dbReference type="PANTHER" id="PTHR21660:SF1">
    <property type="entry name" value="ACYL-COENZYME A THIOESTERASE 13"/>
    <property type="match status" value="1"/>
</dbReference>
<evidence type="ECO:0000259" key="3">
    <source>
        <dbReference type="Pfam" id="PF03061"/>
    </source>
</evidence>
<name>A0A0J0XM95_9TREE</name>
<dbReference type="RefSeq" id="XP_018278741.1">
    <property type="nucleotide sequence ID" value="XM_018423195.1"/>
</dbReference>
<dbReference type="Pfam" id="PF03061">
    <property type="entry name" value="4HBT"/>
    <property type="match status" value="1"/>
</dbReference>
<comment type="similarity">
    <text evidence="1">Belongs to the thioesterase PaaI family.</text>
</comment>
<keyword evidence="5" id="KW-1185">Reference proteome</keyword>
<dbReference type="InterPro" id="IPR039298">
    <property type="entry name" value="ACOT13"/>
</dbReference>
<dbReference type="Gene3D" id="3.10.129.10">
    <property type="entry name" value="Hotdog Thioesterase"/>
    <property type="match status" value="1"/>
</dbReference>
<reference evidence="4 5" key="1">
    <citation type="submission" date="2015-03" db="EMBL/GenBank/DDBJ databases">
        <title>Genomics and transcriptomics of the oil-accumulating basidiomycete yeast T. oleaginosus allow insights into substrate utilization and the diverse evolutionary trajectories of mating systems in fungi.</title>
        <authorList>
            <consortium name="DOE Joint Genome Institute"/>
            <person name="Kourist R."/>
            <person name="Kracht O."/>
            <person name="Bracharz F."/>
            <person name="Lipzen A."/>
            <person name="Nolan M."/>
            <person name="Ohm R."/>
            <person name="Grigoriev I."/>
            <person name="Sun S."/>
            <person name="Heitman J."/>
            <person name="Bruck T."/>
            <person name="Nowrousian M."/>
        </authorList>
    </citation>
    <scope>NUCLEOTIDE SEQUENCE [LARGE SCALE GENOMIC DNA]</scope>
    <source>
        <strain evidence="4 5">IBC0246</strain>
    </source>
</reference>
<dbReference type="OrthoDB" id="2831072at2759"/>
<dbReference type="GO" id="GO:0047617">
    <property type="term" value="F:fatty acyl-CoA hydrolase activity"/>
    <property type="evidence" value="ECO:0007669"/>
    <property type="project" value="InterPro"/>
</dbReference>
<dbReference type="CDD" id="cd03443">
    <property type="entry name" value="PaaI_thioesterase"/>
    <property type="match status" value="1"/>
</dbReference>
<dbReference type="SUPFAM" id="SSF54637">
    <property type="entry name" value="Thioesterase/thiol ester dehydrase-isomerase"/>
    <property type="match status" value="1"/>
</dbReference>
<protein>
    <recommendedName>
        <fullName evidence="3">Thioesterase domain-containing protein</fullName>
    </recommendedName>
</protein>
<dbReference type="AlphaFoldDB" id="A0A0J0XM95"/>